<protein>
    <recommendedName>
        <fullName evidence="6">RING-type domain-containing protein</fullName>
    </recommendedName>
</protein>
<keyword evidence="5" id="KW-0175">Coiled coil</keyword>
<feature type="domain" description="RING-type" evidence="6">
    <location>
        <begin position="510"/>
        <end position="545"/>
    </location>
</feature>
<accession>A0ABR2KK63</accession>
<keyword evidence="8" id="KW-1185">Reference proteome</keyword>
<keyword evidence="1" id="KW-0479">Metal-binding</keyword>
<evidence type="ECO:0000256" key="1">
    <source>
        <dbReference type="ARBA" id="ARBA00022723"/>
    </source>
</evidence>
<dbReference type="InterPro" id="IPR017907">
    <property type="entry name" value="Znf_RING_CS"/>
</dbReference>
<evidence type="ECO:0000313" key="8">
    <source>
        <dbReference type="Proteomes" id="UP001470230"/>
    </source>
</evidence>
<dbReference type="PROSITE" id="PS50089">
    <property type="entry name" value="ZF_RING_2"/>
    <property type="match status" value="1"/>
</dbReference>
<evidence type="ECO:0000256" key="4">
    <source>
        <dbReference type="PROSITE-ProRule" id="PRU00175"/>
    </source>
</evidence>
<evidence type="ECO:0000256" key="5">
    <source>
        <dbReference type="SAM" id="Coils"/>
    </source>
</evidence>
<dbReference type="SUPFAM" id="SSF57850">
    <property type="entry name" value="RING/U-box"/>
    <property type="match status" value="1"/>
</dbReference>
<dbReference type="InterPro" id="IPR018957">
    <property type="entry name" value="Znf_C3HC4_RING-type"/>
</dbReference>
<evidence type="ECO:0000259" key="6">
    <source>
        <dbReference type="PROSITE" id="PS50089"/>
    </source>
</evidence>
<comment type="caution">
    <text evidence="7">The sequence shown here is derived from an EMBL/GenBank/DDBJ whole genome shotgun (WGS) entry which is preliminary data.</text>
</comment>
<proteinExistence type="predicted"/>
<evidence type="ECO:0000256" key="2">
    <source>
        <dbReference type="ARBA" id="ARBA00022771"/>
    </source>
</evidence>
<sequence length="566" mass="65638">MEVYETEINELRSFLCLLEGFNQKICDSSDALSEYVTIFHSYIPNLISLSISFYKIFNQSNPTEKDVFGSSSKDKTLEYNQIASQISYLISSSSSHIVGDDFTTNQIHQIRNLFLCFTDISKSFIEFNPKQGFIMSKPSSKFHEKIGLQFSKIVLELAKSLNSEPTDLQTLNILPSSFPHHIVAFSNLFCRTSDVQRHLILSEFSIRAENQNNSILLQYPTPKMLQKNELFSTLISLQNMILKQILVEKRELEELYNTLKKTKNEFIETRSWIFNVIQSGFINKREINISILEEMVQCETRYKTFQAAKILCKKHKKFDTNFTFENDVYQEDLKLNISFAPESIGEVIKSQVHALKLIKERMTVAIVNCKSHIESQNKRLKEFTIHNFVPKEKRRSDLYQFRQIIDSIRRSGTASLHAVRNFSKIEDSVNALPIIDDALFSKSTILINLYYASVKNMTEIENSLKQTIQNNSEMASSYLKEISDKRQETDLLNAVNETIKYKKANPSELCPKCEKERNYIILTCGHTFCEDCYQRLIDEQTNKCPYPSCEIPFTPDDIVQINWEDD</sequence>
<feature type="coiled-coil region" evidence="5">
    <location>
        <begin position="242"/>
        <end position="269"/>
    </location>
</feature>
<dbReference type="PROSITE" id="PS00518">
    <property type="entry name" value="ZF_RING_1"/>
    <property type="match status" value="1"/>
</dbReference>
<organism evidence="7 8">
    <name type="scientific">Tritrichomonas musculus</name>
    <dbReference type="NCBI Taxonomy" id="1915356"/>
    <lineage>
        <taxon>Eukaryota</taxon>
        <taxon>Metamonada</taxon>
        <taxon>Parabasalia</taxon>
        <taxon>Tritrichomonadida</taxon>
        <taxon>Tritrichomonadidae</taxon>
        <taxon>Tritrichomonas</taxon>
    </lineage>
</organism>
<keyword evidence="2 4" id="KW-0863">Zinc-finger</keyword>
<dbReference type="InterPro" id="IPR001841">
    <property type="entry name" value="Znf_RING"/>
</dbReference>
<evidence type="ECO:0000256" key="3">
    <source>
        <dbReference type="ARBA" id="ARBA00022833"/>
    </source>
</evidence>
<gene>
    <name evidence="7" type="ORF">M9Y10_028448</name>
</gene>
<evidence type="ECO:0000313" key="7">
    <source>
        <dbReference type="EMBL" id="KAK8891241.1"/>
    </source>
</evidence>
<dbReference type="EMBL" id="JAPFFF010000004">
    <property type="protein sequence ID" value="KAK8891241.1"/>
    <property type="molecule type" value="Genomic_DNA"/>
</dbReference>
<dbReference type="Gene3D" id="3.30.40.10">
    <property type="entry name" value="Zinc/RING finger domain, C3HC4 (zinc finger)"/>
    <property type="match status" value="1"/>
</dbReference>
<dbReference type="InterPro" id="IPR013083">
    <property type="entry name" value="Znf_RING/FYVE/PHD"/>
</dbReference>
<name>A0ABR2KK63_9EUKA</name>
<reference evidence="7 8" key="1">
    <citation type="submission" date="2024-04" db="EMBL/GenBank/DDBJ databases">
        <title>Tritrichomonas musculus Genome.</title>
        <authorList>
            <person name="Alves-Ferreira E."/>
            <person name="Grigg M."/>
            <person name="Lorenzi H."/>
            <person name="Galac M."/>
        </authorList>
    </citation>
    <scope>NUCLEOTIDE SEQUENCE [LARGE SCALE GENOMIC DNA]</scope>
    <source>
        <strain evidence="7 8">EAF2021</strain>
    </source>
</reference>
<dbReference type="Pfam" id="PF00097">
    <property type="entry name" value="zf-C3HC4"/>
    <property type="match status" value="1"/>
</dbReference>
<dbReference type="Proteomes" id="UP001470230">
    <property type="component" value="Unassembled WGS sequence"/>
</dbReference>
<keyword evidence="3" id="KW-0862">Zinc</keyword>